<protein>
    <submittedName>
        <fullName evidence="2">Uncharacterized protein</fullName>
    </submittedName>
</protein>
<reference evidence="2" key="1">
    <citation type="journal article" date="2020" name="Nature">
        <title>Giant virus diversity and host interactions through global metagenomics.</title>
        <authorList>
            <person name="Schulz F."/>
            <person name="Roux S."/>
            <person name="Paez-Espino D."/>
            <person name="Jungbluth S."/>
            <person name="Walsh D.A."/>
            <person name="Denef V.J."/>
            <person name="McMahon K.D."/>
            <person name="Konstantinidis K.T."/>
            <person name="Eloe-Fadrosh E.A."/>
            <person name="Kyrpides N.C."/>
            <person name="Woyke T."/>
        </authorList>
    </citation>
    <scope>NUCLEOTIDE SEQUENCE</scope>
    <source>
        <strain evidence="2">GVMAG-S-ERX555907-63</strain>
    </source>
</reference>
<feature type="region of interest" description="Disordered" evidence="1">
    <location>
        <begin position="569"/>
        <end position="588"/>
    </location>
</feature>
<name>A0A6C0L2U7_9ZZZZ</name>
<sequence>MRWAQTVRLNLSNDRQKVDSSDLNWGNSDRAKIVYTEKTTGTPQVIEINKINDSVKAAMSIIDYGGITDNRDDEYKKPDYVGTYLKYLFQAFYTDDDLTITTNSPYDEYAAAKTIAYTTLKSVTQSSASNQIHFAKNKQFFFGKEHDHSTPAGIVIFNELDNQNPDFYPHTSLEYNKIKILNGGQNIDQKLELSLDVTENGLPVPTIELEGITVGDDEGGNKRQSCLIQPDEIKFDSEDISGNIIDDLCINNNSVIFTSFSESNEDSICELKSNSLFFKDFKYTNKVNDDVDDDYDTPNNYEDWLAVEEGELNYNTKRNVGTSEFYGFSISNEGIHINQNPKIEHKQEGWSSNKPNNNTNDNEIYVPNNFRLYPVGWGNNHLSTGILPTSSVVNAHENSDYPLSVGTNTHFVAEGNFNYYDFNLSKYCNEYFGHRNIYDTGPEYRMHVRIELSQQIKNERSEDRNKKYIAFCMNINLGRWYNYSLYNNIEDGSENLEVYDVDMGADSSYKIGGIIEGTETNDTKFIPSSLLNYGWDSSGEDSSGENMAPIINFSKNKKGLLQIPGPHITPNKSNEQDGSYFSEEDGNVTTNLSTGPDHVVAHNLHGNYVYYQRWPCKVQTEENLTLNRVGADPPLNGNSFKDGNEDKYECDYWVRIIWPDYEITDPASLGQSSASDDPLDDISVEYPTGGAPGSDTKNIQIRLTQIA</sequence>
<evidence type="ECO:0000256" key="1">
    <source>
        <dbReference type="SAM" id="MobiDB-lite"/>
    </source>
</evidence>
<feature type="compositionally biased region" description="Polar residues" evidence="1">
    <location>
        <begin position="570"/>
        <end position="579"/>
    </location>
</feature>
<dbReference type="EMBL" id="MN741018">
    <property type="protein sequence ID" value="QHU22808.1"/>
    <property type="molecule type" value="Genomic_DNA"/>
</dbReference>
<dbReference type="AlphaFoldDB" id="A0A6C0L2U7"/>
<accession>A0A6C0L2U7</accession>
<evidence type="ECO:0000313" key="2">
    <source>
        <dbReference type="EMBL" id="QHU22808.1"/>
    </source>
</evidence>
<feature type="region of interest" description="Disordered" evidence="1">
    <location>
        <begin position="668"/>
        <end position="695"/>
    </location>
</feature>
<proteinExistence type="predicted"/>
<organism evidence="2">
    <name type="scientific">viral metagenome</name>
    <dbReference type="NCBI Taxonomy" id="1070528"/>
    <lineage>
        <taxon>unclassified sequences</taxon>
        <taxon>metagenomes</taxon>
        <taxon>organismal metagenomes</taxon>
    </lineage>
</organism>